<protein>
    <recommendedName>
        <fullName evidence="4">Response regulator receiver domain-containing protein</fullName>
    </recommendedName>
</protein>
<name>A0A450UXU2_9GAMM</name>
<evidence type="ECO:0000313" key="1">
    <source>
        <dbReference type="EMBL" id="VFJ89487.1"/>
    </source>
</evidence>
<evidence type="ECO:0008006" key="4">
    <source>
        <dbReference type="Google" id="ProtNLM"/>
    </source>
</evidence>
<evidence type="ECO:0000313" key="3">
    <source>
        <dbReference type="EMBL" id="VFJ97339.1"/>
    </source>
</evidence>
<dbReference type="EMBL" id="CAADFJ010000012">
    <property type="protein sequence ID" value="VFJ97339.1"/>
    <property type="molecule type" value="Genomic_DNA"/>
</dbReference>
<reference evidence="3" key="1">
    <citation type="submission" date="2019-02" db="EMBL/GenBank/DDBJ databases">
        <authorList>
            <person name="Gruber-Vodicka R. H."/>
            <person name="Seah K. B. B."/>
        </authorList>
    </citation>
    <scope>NUCLEOTIDE SEQUENCE</scope>
    <source>
        <strain evidence="3">BECK_SA2B12</strain>
        <strain evidence="1">BECK_SA2B15</strain>
        <strain evidence="2">BECK_SA2B20</strain>
    </source>
</reference>
<gene>
    <name evidence="1" type="ORF">BECKH772A_GA0070896_1001521</name>
    <name evidence="2" type="ORF">BECKH772B_GA0070898_1001321</name>
    <name evidence="3" type="ORF">BECKH772C_GA0070978_1001221</name>
</gene>
<dbReference type="EMBL" id="CAADFG010000015">
    <property type="protein sequence ID" value="VFJ89487.1"/>
    <property type="molecule type" value="Genomic_DNA"/>
</dbReference>
<sequence>MGKVSRDENRRPIILWVEDDPSVSLLRFIPEEIAEKEATLKAATGVRQLASILNEIDENGDLGRIKGIILDIMIPGTPDLAVFKRPDVKLGRRGEETGMKLLEYVFRNKDENNAFRALNDVPILVLTIKPTTYQSDFDEDKYDGKIRLVRKFDRFSKWESEVKRWIADRTG</sequence>
<evidence type="ECO:0000313" key="2">
    <source>
        <dbReference type="EMBL" id="VFJ91033.1"/>
    </source>
</evidence>
<dbReference type="AlphaFoldDB" id="A0A450UXU2"/>
<proteinExistence type="predicted"/>
<organism evidence="3">
    <name type="scientific">Candidatus Kentrum eta</name>
    <dbReference type="NCBI Taxonomy" id="2126337"/>
    <lineage>
        <taxon>Bacteria</taxon>
        <taxon>Pseudomonadati</taxon>
        <taxon>Pseudomonadota</taxon>
        <taxon>Gammaproteobacteria</taxon>
        <taxon>Candidatus Kentrum</taxon>
    </lineage>
</organism>
<dbReference type="EMBL" id="CAADFI010000013">
    <property type="protein sequence ID" value="VFJ91033.1"/>
    <property type="molecule type" value="Genomic_DNA"/>
</dbReference>
<accession>A0A450UXU2</accession>